<comment type="caution">
    <text evidence="1">The sequence shown here is derived from an EMBL/GenBank/DDBJ whole genome shotgun (WGS) entry which is preliminary data.</text>
</comment>
<accession>A0A423KY57</accession>
<sequence>MPIPWRVIGVLLLALGAAALAWQFQDWRYGRQLAEQARLNAETLNQLTLTAVTAQQAEQDKRLALEQRLAASEQTHFRAMSDAQRDQDRLRDRLATADVRLSVLLDAGDVASGCALPAPAGTGGVDHATVRARLDPAHAQRIIAITDTGDRGLIALQACQAYVRALAPEHFE</sequence>
<protein>
    <submittedName>
        <fullName evidence="1">Lysis protein</fullName>
    </submittedName>
</protein>
<organism evidence="1 2">
    <name type="scientific">Pseudomonas fluorescens</name>
    <dbReference type="NCBI Taxonomy" id="294"/>
    <lineage>
        <taxon>Bacteria</taxon>
        <taxon>Pseudomonadati</taxon>
        <taxon>Pseudomonadota</taxon>
        <taxon>Gammaproteobacteria</taxon>
        <taxon>Pseudomonadales</taxon>
        <taxon>Pseudomonadaceae</taxon>
        <taxon>Pseudomonas</taxon>
    </lineage>
</organism>
<dbReference type="RefSeq" id="WP_123536506.1">
    <property type="nucleotide sequence ID" value="NZ_MOBU01000031.1"/>
</dbReference>
<name>A0A423KY57_PSEFL</name>
<evidence type="ECO:0000313" key="2">
    <source>
        <dbReference type="Proteomes" id="UP000285757"/>
    </source>
</evidence>
<dbReference type="Proteomes" id="UP000285757">
    <property type="component" value="Unassembled WGS sequence"/>
</dbReference>
<dbReference type="AlphaFoldDB" id="A0A423KY57"/>
<proteinExistence type="predicted"/>
<reference evidence="1 2" key="1">
    <citation type="submission" date="2016-10" db="EMBL/GenBank/DDBJ databases">
        <title>Comparative genome analysis of multiple Pseudomonas spp. focuses on biocontrol and plant growth promoting traits.</title>
        <authorList>
            <person name="Tao X.-Y."/>
            <person name="Taylor C.G."/>
        </authorList>
    </citation>
    <scope>NUCLEOTIDE SEQUENCE [LARGE SCALE GENOMIC DNA]</scope>
    <source>
        <strain evidence="1 2">24D3</strain>
    </source>
</reference>
<dbReference type="EMBL" id="MOBU01000031">
    <property type="protein sequence ID" value="RON61013.1"/>
    <property type="molecule type" value="Genomic_DNA"/>
</dbReference>
<evidence type="ECO:0000313" key="1">
    <source>
        <dbReference type="EMBL" id="RON61013.1"/>
    </source>
</evidence>
<gene>
    <name evidence="1" type="ORF">BK671_26700</name>
</gene>